<proteinExistence type="predicted"/>
<organism evidence="6 7">
    <name type="scientific">Herbiconiux daphne</name>
    <dbReference type="NCBI Taxonomy" id="2970914"/>
    <lineage>
        <taxon>Bacteria</taxon>
        <taxon>Bacillati</taxon>
        <taxon>Actinomycetota</taxon>
        <taxon>Actinomycetes</taxon>
        <taxon>Micrococcales</taxon>
        <taxon>Microbacteriaceae</taxon>
        <taxon>Herbiconiux</taxon>
    </lineage>
</organism>
<keyword evidence="2" id="KW-0238">DNA-binding</keyword>
<evidence type="ECO:0000256" key="4">
    <source>
        <dbReference type="SAM" id="MobiDB-lite"/>
    </source>
</evidence>
<dbReference type="EMBL" id="JANLCJ010000005">
    <property type="protein sequence ID" value="MCS5735248.1"/>
    <property type="molecule type" value="Genomic_DNA"/>
</dbReference>
<feature type="domain" description="HTH luxR-type" evidence="5">
    <location>
        <begin position="336"/>
        <end position="401"/>
    </location>
</feature>
<dbReference type="PRINTS" id="PR00038">
    <property type="entry name" value="HTHLUXR"/>
</dbReference>
<feature type="region of interest" description="Disordered" evidence="4">
    <location>
        <begin position="115"/>
        <end position="168"/>
    </location>
</feature>
<name>A0ABT2H5T2_9MICO</name>
<dbReference type="InterPro" id="IPR000792">
    <property type="entry name" value="Tscrpt_reg_LuxR_C"/>
</dbReference>
<dbReference type="InterPro" id="IPR036388">
    <property type="entry name" value="WH-like_DNA-bd_sf"/>
</dbReference>
<feature type="compositionally biased region" description="Basic and acidic residues" evidence="4">
    <location>
        <begin position="148"/>
        <end position="158"/>
    </location>
</feature>
<evidence type="ECO:0000256" key="2">
    <source>
        <dbReference type="ARBA" id="ARBA00023125"/>
    </source>
</evidence>
<feature type="compositionally biased region" description="Basic and acidic residues" evidence="4">
    <location>
        <begin position="1"/>
        <end position="24"/>
    </location>
</feature>
<evidence type="ECO:0000256" key="3">
    <source>
        <dbReference type="ARBA" id="ARBA00023163"/>
    </source>
</evidence>
<dbReference type="PANTHER" id="PTHR44688">
    <property type="entry name" value="DNA-BINDING TRANSCRIPTIONAL ACTIVATOR DEVR_DOSR"/>
    <property type="match status" value="1"/>
</dbReference>
<comment type="caution">
    <text evidence="6">The sequence shown here is derived from an EMBL/GenBank/DDBJ whole genome shotgun (WGS) entry which is preliminary data.</text>
</comment>
<dbReference type="CDD" id="cd06170">
    <property type="entry name" value="LuxR_C_like"/>
    <property type="match status" value="1"/>
</dbReference>
<accession>A0ABT2H5T2</accession>
<protein>
    <submittedName>
        <fullName evidence="6">LuxR C-terminal-related transcriptional regulator</fullName>
    </submittedName>
</protein>
<reference evidence="6" key="1">
    <citation type="submission" date="2022-08" db="EMBL/GenBank/DDBJ databases">
        <authorList>
            <person name="Deng Y."/>
            <person name="Han X.-F."/>
            <person name="Zhang Y.-Q."/>
        </authorList>
    </citation>
    <scope>NUCLEOTIDE SEQUENCE</scope>
    <source>
        <strain evidence="6">CPCC 203386</strain>
    </source>
</reference>
<evidence type="ECO:0000259" key="5">
    <source>
        <dbReference type="PROSITE" id="PS50043"/>
    </source>
</evidence>
<dbReference type="Proteomes" id="UP001165586">
    <property type="component" value="Unassembled WGS sequence"/>
</dbReference>
<dbReference type="PANTHER" id="PTHR44688:SF16">
    <property type="entry name" value="DNA-BINDING TRANSCRIPTIONAL ACTIVATOR DEVR_DOSR"/>
    <property type="match status" value="1"/>
</dbReference>
<dbReference type="Gene3D" id="1.10.10.10">
    <property type="entry name" value="Winged helix-like DNA-binding domain superfamily/Winged helix DNA-binding domain"/>
    <property type="match status" value="1"/>
</dbReference>
<dbReference type="SUPFAM" id="SSF46894">
    <property type="entry name" value="C-terminal effector domain of the bipartite response regulators"/>
    <property type="match status" value="1"/>
</dbReference>
<dbReference type="PROSITE" id="PS50043">
    <property type="entry name" value="HTH_LUXR_2"/>
    <property type="match status" value="1"/>
</dbReference>
<evidence type="ECO:0000256" key="1">
    <source>
        <dbReference type="ARBA" id="ARBA00023015"/>
    </source>
</evidence>
<feature type="compositionally biased region" description="Low complexity" evidence="4">
    <location>
        <begin position="115"/>
        <end position="147"/>
    </location>
</feature>
<feature type="region of interest" description="Disordered" evidence="4">
    <location>
        <begin position="1"/>
        <end position="32"/>
    </location>
</feature>
<evidence type="ECO:0000313" key="6">
    <source>
        <dbReference type="EMBL" id="MCS5735248.1"/>
    </source>
</evidence>
<evidence type="ECO:0000313" key="7">
    <source>
        <dbReference type="Proteomes" id="UP001165586"/>
    </source>
</evidence>
<dbReference type="InterPro" id="IPR016032">
    <property type="entry name" value="Sig_transdc_resp-reg_C-effctor"/>
</dbReference>
<dbReference type="SMART" id="SM00421">
    <property type="entry name" value="HTH_LUXR"/>
    <property type="match status" value="1"/>
</dbReference>
<dbReference type="RefSeq" id="WP_259540159.1">
    <property type="nucleotide sequence ID" value="NZ_JANLCJ010000005.1"/>
</dbReference>
<keyword evidence="1" id="KW-0805">Transcription regulation</keyword>
<keyword evidence="3" id="KW-0804">Transcription</keyword>
<gene>
    <name evidence="6" type="ORF">N1032_15985</name>
</gene>
<keyword evidence="7" id="KW-1185">Reference proteome</keyword>
<dbReference type="Pfam" id="PF00196">
    <property type="entry name" value="GerE"/>
    <property type="match status" value="1"/>
</dbReference>
<sequence length="403" mass="41555">MTDGARDDGADDRAAGRADDRADAAAEDVSEADTRRWLRDMGALLALPALWVDHEPPEIAAGLLSVLFGMLELDGGYARFDDPEGGAPLETWRPSAPAPPAELVRVLGRSGAAASGAAASGAPPGARMAGMPPSGRSATSSVATARSAEGRPSRRTAREMPAPGMTAPGVPAPGMTAAGISAPGMSAPGMTAPRMTPGTSTPGIATSVVEGADAALRVTSLPIALPWGAGLVAVSARRSDFPTAMETHLVRVAVSQAAIAIHTARRLARERDARASAESIVLRQNDLLRSLADDLEPTLDAMIRRVHEAARLVAGSPNAQVGGQADRRPTAAAVGAGAAVPPLTRRELEVLGLLAQGLSNKEMAGVMWLSDRTIERHITSLYRKIGVARRSEATAFALRNGVV</sequence>